<proteinExistence type="predicted"/>
<dbReference type="EMBL" id="BMZI01000006">
    <property type="protein sequence ID" value="GHB26884.1"/>
    <property type="molecule type" value="Genomic_DNA"/>
</dbReference>
<evidence type="ECO:0000313" key="2">
    <source>
        <dbReference type="EMBL" id="GHB26884.1"/>
    </source>
</evidence>
<evidence type="ECO:0000313" key="3">
    <source>
        <dbReference type="Proteomes" id="UP000646745"/>
    </source>
</evidence>
<keyword evidence="1" id="KW-0175">Coiled coil</keyword>
<evidence type="ECO:0000256" key="1">
    <source>
        <dbReference type="SAM" id="Coils"/>
    </source>
</evidence>
<protein>
    <submittedName>
        <fullName evidence="2">Uncharacterized protein</fullName>
    </submittedName>
</protein>
<dbReference type="RefSeq" id="WP_189445241.1">
    <property type="nucleotide sequence ID" value="NZ_BMZI01000006.1"/>
</dbReference>
<gene>
    <name evidence="2" type="ORF">GCM10009038_26930</name>
</gene>
<sequence>MNSAAQELLHLETRLAEKRDELARLNRECRLLRGERERLIRSLEGQLDLFRQQLDHTDQFIGEVPYA</sequence>
<keyword evidence="3" id="KW-1185">Reference proteome</keyword>
<name>A0ABQ3E8P4_9GAMM</name>
<organism evidence="2 3">
    <name type="scientific">Salinicola rhizosphaerae</name>
    <dbReference type="NCBI Taxonomy" id="1443141"/>
    <lineage>
        <taxon>Bacteria</taxon>
        <taxon>Pseudomonadati</taxon>
        <taxon>Pseudomonadota</taxon>
        <taxon>Gammaproteobacteria</taxon>
        <taxon>Oceanospirillales</taxon>
        <taxon>Halomonadaceae</taxon>
        <taxon>Salinicola</taxon>
    </lineage>
</organism>
<accession>A0ABQ3E8P4</accession>
<feature type="coiled-coil region" evidence="1">
    <location>
        <begin position="1"/>
        <end position="42"/>
    </location>
</feature>
<reference evidence="3" key="1">
    <citation type="journal article" date="2019" name="Int. J. Syst. Evol. Microbiol.">
        <title>The Global Catalogue of Microorganisms (GCM) 10K type strain sequencing project: providing services to taxonomists for standard genome sequencing and annotation.</title>
        <authorList>
            <consortium name="The Broad Institute Genomics Platform"/>
            <consortium name="The Broad Institute Genome Sequencing Center for Infectious Disease"/>
            <person name="Wu L."/>
            <person name="Ma J."/>
        </authorList>
    </citation>
    <scope>NUCLEOTIDE SEQUENCE [LARGE SCALE GENOMIC DNA]</scope>
    <source>
        <strain evidence="3">KCTC 32998</strain>
    </source>
</reference>
<comment type="caution">
    <text evidence="2">The sequence shown here is derived from an EMBL/GenBank/DDBJ whole genome shotgun (WGS) entry which is preliminary data.</text>
</comment>
<dbReference type="Proteomes" id="UP000646745">
    <property type="component" value="Unassembled WGS sequence"/>
</dbReference>